<name>A0A5E8C651_9ASCO</name>
<dbReference type="InterPro" id="IPR013248">
    <property type="entry name" value="Psh3/Shr3"/>
</dbReference>
<dbReference type="GO" id="GO:0006888">
    <property type="term" value="P:endoplasmic reticulum to Golgi vesicle-mediated transport"/>
    <property type="evidence" value="ECO:0007669"/>
    <property type="project" value="TreeGrafter"/>
</dbReference>
<proteinExistence type="predicted"/>
<feature type="compositionally biased region" description="Low complexity" evidence="1">
    <location>
        <begin position="201"/>
        <end position="213"/>
    </location>
</feature>
<dbReference type="Proteomes" id="UP000398389">
    <property type="component" value="Unassembled WGS sequence"/>
</dbReference>
<feature type="transmembrane region" description="Helical" evidence="2">
    <location>
        <begin position="12"/>
        <end position="30"/>
    </location>
</feature>
<keyword evidence="2" id="KW-1133">Transmembrane helix</keyword>
<feature type="region of interest" description="Disordered" evidence="1">
    <location>
        <begin position="177"/>
        <end position="213"/>
    </location>
</feature>
<evidence type="ECO:0000256" key="1">
    <source>
        <dbReference type="SAM" id="MobiDB-lite"/>
    </source>
</evidence>
<dbReference type="SMART" id="SM00786">
    <property type="entry name" value="SHR3_chaperone"/>
    <property type="match status" value="1"/>
</dbReference>
<evidence type="ECO:0008006" key="5">
    <source>
        <dbReference type="Google" id="ProtNLM"/>
    </source>
</evidence>
<dbReference type="Pfam" id="PF08229">
    <property type="entry name" value="SHR3_chaperone"/>
    <property type="match status" value="1"/>
</dbReference>
<dbReference type="GeneID" id="43584034"/>
<feature type="transmembrane region" description="Helical" evidence="2">
    <location>
        <begin position="134"/>
        <end position="158"/>
    </location>
</feature>
<sequence length="213" mass="23537">MPTSATSFSTGLIIGAVSFSLGVLYSNWAYDYYTLWHRPALSEAFAHSLAHYQQWANLPAFLYHVHHAIAALGLVGLFLKLYKPSESNKLFDGASLFLYMVGIVIYLTNLRVGVRSAAAREWGDVDEQTGINVIAASQVMIVFTFLGVVGLQVGQYWAEHEDKKVWEKAMQEEQEELAAATAATTEKKEEEVKSEKKKATGAKVGTTKASKRV</sequence>
<feature type="transmembrane region" description="Helical" evidence="2">
    <location>
        <begin position="94"/>
        <end position="114"/>
    </location>
</feature>
<dbReference type="GO" id="GO:0005789">
    <property type="term" value="C:endoplasmic reticulum membrane"/>
    <property type="evidence" value="ECO:0007669"/>
    <property type="project" value="TreeGrafter"/>
</dbReference>
<keyword evidence="2" id="KW-0812">Transmembrane</keyword>
<feature type="compositionally biased region" description="Basic and acidic residues" evidence="1">
    <location>
        <begin position="185"/>
        <end position="198"/>
    </location>
</feature>
<dbReference type="GO" id="GO:0051082">
    <property type="term" value="F:unfolded protein binding"/>
    <property type="evidence" value="ECO:0007669"/>
    <property type="project" value="TreeGrafter"/>
</dbReference>
<dbReference type="PANTHER" id="PTHR28228:SF1">
    <property type="entry name" value="SECRETORY COMPONENT PROTEIN SHR3"/>
    <property type="match status" value="1"/>
</dbReference>
<keyword evidence="2" id="KW-0472">Membrane</keyword>
<dbReference type="AlphaFoldDB" id="A0A5E8C651"/>
<dbReference type="RefSeq" id="XP_031855825.1">
    <property type="nucleotide sequence ID" value="XM_031999934.1"/>
</dbReference>
<keyword evidence="4" id="KW-1185">Reference proteome</keyword>
<dbReference type="OrthoDB" id="5229808at2759"/>
<dbReference type="PANTHER" id="PTHR28228">
    <property type="entry name" value="SECRETORY COMPONENT PROTEIN SHR3"/>
    <property type="match status" value="1"/>
</dbReference>
<reference evidence="3 4" key="1">
    <citation type="submission" date="2019-09" db="EMBL/GenBank/DDBJ databases">
        <authorList>
            <person name="Brejova B."/>
        </authorList>
    </citation>
    <scope>NUCLEOTIDE SEQUENCE [LARGE SCALE GENOMIC DNA]</scope>
</reference>
<evidence type="ECO:0000313" key="3">
    <source>
        <dbReference type="EMBL" id="VVT56696.1"/>
    </source>
</evidence>
<feature type="transmembrane region" description="Helical" evidence="2">
    <location>
        <begin position="61"/>
        <end position="82"/>
    </location>
</feature>
<evidence type="ECO:0000313" key="4">
    <source>
        <dbReference type="Proteomes" id="UP000398389"/>
    </source>
</evidence>
<dbReference type="PIRSF" id="PIRSF029187">
    <property type="entry name" value="Shr3_AAP_chap"/>
    <property type="match status" value="1"/>
</dbReference>
<protein>
    <recommendedName>
        <fullName evidence="5">Shr3 amino acid permease chaperone</fullName>
    </recommendedName>
</protein>
<organism evidence="3 4">
    <name type="scientific">Magnusiomyces paraingens</name>
    <dbReference type="NCBI Taxonomy" id="2606893"/>
    <lineage>
        <taxon>Eukaryota</taxon>
        <taxon>Fungi</taxon>
        <taxon>Dikarya</taxon>
        <taxon>Ascomycota</taxon>
        <taxon>Saccharomycotina</taxon>
        <taxon>Dipodascomycetes</taxon>
        <taxon>Dipodascales</taxon>
        <taxon>Dipodascaceae</taxon>
        <taxon>Magnusiomyces</taxon>
    </lineage>
</organism>
<gene>
    <name evidence="3" type="ORF">SAPINGB_P005219</name>
</gene>
<evidence type="ECO:0000256" key="2">
    <source>
        <dbReference type="SAM" id="Phobius"/>
    </source>
</evidence>
<dbReference type="EMBL" id="CABVLU010000004">
    <property type="protein sequence ID" value="VVT56696.1"/>
    <property type="molecule type" value="Genomic_DNA"/>
</dbReference>
<accession>A0A5E8C651</accession>